<gene>
    <name evidence="2" type="ORF">PF008_g5087</name>
</gene>
<protein>
    <recommendedName>
        <fullName evidence="4">Secreted protein</fullName>
    </recommendedName>
</protein>
<accession>A0A6G0SAE7</accession>
<proteinExistence type="predicted"/>
<evidence type="ECO:0008006" key="4">
    <source>
        <dbReference type="Google" id="ProtNLM"/>
    </source>
</evidence>
<evidence type="ECO:0000313" key="3">
    <source>
        <dbReference type="Proteomes" id="UP000486351"/>
    </source>
</evidence>
<name>A0A6G0SAE7_9STRA</name>
<feature type="signal peptide" evidence="1">
    <location>
        <begin position="1"/>
        <end position="20"/>
    </location>
</feature>
<dbReference type="AlphaFoldDB" id="A0A6G0SAE7"/>
<reference evidence="2 3" key="1">
    <citation type="submission" date="2018-09" db="EMBL/GenBank/DDBJ databases">
        <title>Genomic investigation of the strawberry pathogen Phytophthora fragariae indicates pathogenicity is determined by transcriptional variation in three key races.</title>
        <authorList>
            <person name="Adams T.M."/>
            <person name="Armitage A.D."/>
            <person name="Sobczyk M.K."/>
            <person name="Bates H.J."/>
            <person name="Dunwell J.M."/>
            <person name="Nellist C.F."/>
            <person name="Harrison R.J."/>
        </authorList>
    </citation>
    <scope>NUCLEOTIDE SEQUENCE [LARGE SCALE GENOMIC DNA]</scope>
    <source>
        <strain evidence="2 3">NOV-77</strain>
    </source>
</reference>
<sequence length="81" mass="9306">MRAHLLVIRTLAALARAALARRHLNNLGDCTCRRLRLRLKLLPLVLCNTQALEHRRHLQRLAVVAVQPVRVLASHVRKDEH</sequence>
<organism evidence="2 3">
    <name type="scientific">Phytophthora fragariae</name>
    <dbReference type="NCBI Taxonomy" id="53985"/>
    <lineage>
        <taxon>Eukaryota</taxon>
        <taxon>Sar</taxon>
        <taxon>Stramenopiles</taxon>
        <taxon>Oomycota</taxon>
        <taxon>Peronosporomycetes</taxon>
        <taxon>Peronosporales</taxon>
        <taxon>Peronosporaceae</taxon>
        <taxon>Phytophthora</taxon>
    </lineage>
</organism>
<evidence type="ECO:0000313" key="2">
    <source>
        <dbReference type="EMBL" id="KAE9353232.1"/>
    </source>
</evidence>
<evidence type="ECO:0000256" key="1">
    <source>
        <dbReference type="SAM" id="SignalP"/>
    </source>
</evidence>
<dbReference type="EMBL" id="QXFY01000183">
    <property type="protein sequence ID" value="KAE9353232.1"/>
    <property type="molecule type" value="Genomic_DNA"/>
</dbReference>
<dbReference type="Proteomes" id="UP000486351">
    <property type="component" value="Unassembled WGS sequence"/>
</dbReference>
<comment type="caution">
    <text evidence="2">The sequence shown here is derived from an EMBL/GenBank/DDBJ whole genome shotgun (WGS) entry which is preliminary data.</text>
</comment>
<feature type="chain" id="PRO_5026217096" description="Secreted protein" evidence="1">
    <location>
        <begin position="21"/>
        <end position="81"/>
    </location>
</feature>
<keyword evidence="1" id="KW-0732">Signal</keyword>